<keyword evidence="1" id="KW-0732">Signal</keyword>
<feature type="chain" id="PRO_5034987635" evidence="1">
    <location>
        <begin position="20"/>
        <end position="116"/>
    </location>
</feature>
<protein>
    <submittedName>
        <fullName evidence="2">Glycoside hydrolase family 81 protein</fullName>
    </submittedName>
</protein>
<accession>A0A8H7CVN7</accession>
<keyword evidence="2" id="KW-0378">Hydrolase</keyword>
<name>A0A8H7CVN7_9AGAR</name>
<gene>
    <name evidence="2" type="ORF">MVEN_01428100</name>
</gene>
<reference evidence="2" key="1">
    <citation type="submission" date="2020-05" db="EMBL/GenBank/DDBJ databases">
        <title>Mycena genomes resolve the evolution of fungal bioluminescence.</title>
        <authorList>
            <person name="Tsai I.J."/>
        </authorList>
    </citation>
    <scope>NUCLEOTIDE SEQUENCE</scope>
    <source>
        <strain evidence="2">CCC161011</strain>
    </source>
</reference>
<comment type="caution">
    <text evidence="2">The sequence shown here is derived from an EMBL/GenBank/DDBJ whole genome shotgun (WGS) entry which is preliminary data.</text>
</comment>
<evidence type="ECO:0000313" key="2">
    <source>
        <dbReference type="EMBL" id="KAF7349063.1"/>
    </source>
</evidence>
<dbReference type="GO" id="GO:0016787">
    <property type="term" value="F:hydrolase activity"/>
    <property type="evidence" value="ECO:0007669"/>
    <property type="project" value="UniProtKB-KW"/>
</dbReference>
<evidence type="ECO:0000256" key="1">
    <source>
        <dbReference type="SAM" id="SignalP"/>
    </source>
</evidence>
<feature type="signal peptide" evidence="1">
    <location>
        <begin position="1"/>
        <end position="19"/>
    </location>
</feature>
<dbReference type="Proteomes" id="UP000620124">
    <property type="component" value="Unassembled WGS sequence"/>
</dbReference>
<evidence type="ECO:0000313" key="3">
    <source>
        <dbReference type="Proteomes" id="UP000620124"/>
    </source>
</evidence>
<dbReference type="EMBL" id="JACAZI010000011">
    <property type="protein sequence ID" value="KAF7349063.1"/>
    <property type="molecule type" value="Genomic_DNA"/>
</dbReference>
<organism evidence="2 3">
    <name type="scientific">Mycena venus</name>
    <dbReference type="NCBI Taxonomy" id="2733690"/>
    <lineage>
        <taxon>Eukaryota</taxon>
        <taxon>Fungi</taxon>
        <taxon>Dikarya</taxon>
        <taxon>Basidiomycota</taxon>
        <taxon>Agaricomycotina</taxon>
        <taxon>Agaricomycetes</taxon>
        <taxon>Agaricomycetidae</taxon>
        <taxon>Agaricales</taxon>
        <taxon>Marasmiineae</taxon>
        <taxon>Mycenaceae</taxon>
        <taxon>Mycena</taxon>
    </lineage>
</organism>
<proteinExistence type="predicted"/>
<sequence>MLFTVLASFLFANLGLVRAVDDRLPYWIPAGDTIATFTTDFDNACATWPPAIAAGNLTFLSSIVEPGNFQGKNADTEALIACAWTDGVSRIPTTFTTEIADYLGATPGPETGGVRR</sequence>
<dbReference type="AlphaFoldDB" id="A0A8H7CVN7"/>
<dbReference type="OrthoDB" id="2568950at2759"/>
<keyword evidence="3" id="KW-1185">Reference proteome</keyword>